<comment type="caution">
    <text evidence="2">The sequence shown here is derived from an EMBL/GenBank/DDBJ whole genome shotgun (WGS) entry which is preliminary data.</text>
</comment>
<dbReference type="InterPro" id="IPR024485">
    <property type="entry name" value="DUF2680"/>
</dbReference>
<organism evidence="2 3">
    <name type="scientific">Desulfosporosinus metallidurans</name>
    <dbReference type="NCBI Taxonomy" id="1888891"/>
    <lineage>
        <taxon>Bacteria</taxon>
        <taxon>Bacillati</taxon>
        <taxon>Bacillota</taxon>
        <taxon>Clostridia</taxon>
        <taxon>Eubacteriales</taxon>
        <taxon>Desulfitobacteriaceae</taxon>
        <taxon>Desulfosporosinus</taxon>
    </lineage>
</organism>
<sequence>MKKKLAAGILTASLLIGGATTAFAATDSTALTDIKALYQQTFGIQKQILQKEVESGAVTQDQANSIQSMMDLRQKYQEQALDSGQIMGPGMGGMGRHGYMGTTGQPLTADQQKALNDFMAQRLKLQQDALANGTLVPGMGMGGYGRWGGYVPSTVPAPATSTN</sequence>
<evidence type="ECO:0000313" key="2">
    <source>
        <dbReference type="EMBL" id="OLN33019.1"/>
    </source>
</evidence>
<dbReference type="EMBL" id="MLBF01000005">
    <property type="protein sequence ID" value="OLN33019.1"/>
    <property type="molecule type" value="Genomic_DNA"/>
</dbReference>
<dbReference type="Pfam" id="PF10925">
    <property type="entry name" value="DUF2680"/>
    <property type="match status" value="1"/>
</dbReference>
<accession>A0A1Q8R061</accession>
<keyword evidence="3" id="KW-1185">Reference proteome</keyword>
<keyword evidence="1" id="KW-0732">Signal</keyword>
<evidence type="ECO:0000256" key="1">
    <source>
        <dbReference type="SAM" id="SignalP"/>
    </source>
</evidence>
<evidence type="ECO:0000313" key="3">
    <source>
        <dbReference type="Proteomes" id="UP000186102"/>
    </source>
</evidence>
<dbReference type="AlphaFoldDB" id="A0A1Q8R061"/>
<feature type="signal peptide" evidence="1">
    <location>
        <begin position="1"/>
        <end position="24"/>
    </location>
</feature>
<dbReference type="RefSeq" id="WP_075363874.1">
    <property type="nucleotide sequence ID" value="NZ_MLBF01000005.1"/>
</dbReference>
<feature type="chain" id="PRO_5012638426" evidence="1">
    <location>
        <begin position="25"/>
        <end position="163"/>
    </location>
</feature>
<name>A0A1Q8R061_9FIRM</name>
<dbReference type="Proteomes" id="UP000186102">
    <property type="component" value="Unassembled WGS sequence"/>
</dbReference>
<protein>
    <submittedName>
        <fullName evidence="2">DNA polymerase III, alpha subunit</fullName>
    </submittedName>
</protein>
<gene>
    <name evidence="2" type="ORF">DSOL_1130</name>
</gene>
<reference evidence="2 3" key="1">
    <citation type="submission" date="2016-09" db="EMBL/GenBank/DDBJ databases">
        <title>Complete genome of Desulfosporosinus sp. OL.</title>
        <authorList>
            <person name="Mardanov A."/>
            <person name="Beletsky A."/>
            <person name="Panova A."/>
            <person name="Karnachuk O."/>
            <person name="Ravin N."/>
        </authorList>
    </citation>
    <scope>NUCLEOTIDE SEQUENCE [LARGE SCALE GENOMIC DNA]</scope>
    <source>
        <strain evidence="2 3">OL</strain>
    </source>
</reference>
<proteinExistence type="predicted"/>
<dbReference type="OrthoDB" id="1799222at2"/>